<evidence type="ECO:0000256" key="1">
    <source>
        <dbReference type="SAM" id="MobiDB-lite"/>
    </source>
</evidence>
<name>A0ABM5JTI0_DIAVI</name>
<protein>
    <recommendedName>
        <fullName evidence="2">Tc1-like transposase DDE domain-containing protein</fullName>
    </recommendedName>
</protein>
<feature type="domain" description="Tc1-like transposase DDE" evidence="2">
    <location>
        <begin position="285"/>
        <end position="414"/>
    </location>
</feature>
<proteinExistence type="predicted"/>
<accession>A0ABM5JTI0</accession>
<evidence type="ECO:0000313" key="3">
    <source>
        <dbReference type="EnsemblMetazoa" id="XP_050501249.1"/>
    </source>
</evidence>
<dbReference type="InterPro" id="IPR036397">
    <property type="entry name" value="RNaseH_sf"/>
</dbReference>
<evidence type="ECO:0000259" key="2">
    <source>
        <dbReference type="Pfam" id="PF13358"/>
    </source>
</evidence>
<dbReference type="EnsemblMetazoa" id="XM_050645292.1">
    <property type="protein sequence ID" value="XP_050501249.1"/>
    <property type="gene ID" value="LOC126881191"/>
</dbReference>
<keyword evidence="4" id="KW-1185">Reference proteome</keyword>
<feature type="compositionally biased region" description="Polar residues" evidence="1">
    <location>
        <begin position="1"/>
        <end position="11"/>
    </location>
</feature>
<sequence length="481" mass="55853">MDSMPSTSGNCPSPPKKRGVNLGRHLSSNEKQFIINMYKQIKIDDPGMKITAMVAKIKQATGKFFRIPIVKIKDLLSNVLILGVANSTIYRTIKEYKQTGTVRCPKNIGGRPAVLSRYYDEKVKTSVRQIVHSFFFKNEMPTLNKILSEVNNRPDLPNMCRSTLYKFLKQINFKYLKRSRRSHLIERDDIIRWRRRYLTSIKEYRSQGKPIYYLDETWVNEGHTKENVWVDTDIKNRRQAFIEGLSTGLKNPSGKGKRLIVLHIGSELGFVNEGLLLFEGRKTEDYHEEMNASVFENWFSNILQKLPKNAVIVMDNAAYHSRKLEKIPTTSSKKKDMQEWLKIKNIPFNLEMVRSELLHLIRLNKNEYNMYVTDEMAKENGQIVLRLPPYHCELNPIEKIWAQVKNEVALRNTTYKLKEVKNLLLQALDNVTPTHWQNCVKHILKVEEKMCKLDGIMDSVIEPLIISIGNDDSDTSSSEDE</sequence>
<reference evidence="3" key="1">
    <citation type="submission" date="2025-05" db="UniProtKB">
        <authorList>
            <consortium name="EnsemblMetazoa"/>
        </authorList>
    </citation>
    <scope>IDENTIFICATION</scope>
</reference>
<feature type="region of interest" description="Disordered" evidence="1">
    <location>
        <begin position="1"/>
        <end position="23"/>
    </location>
</feature>
<dbReference type="GeneID" id="126881191"/>
<organism evidence="3 4">
    <name type="scientific">Diabrotica virgifera virgifera</name>
    <name type="common">western corn rootworm</name>
    <dbReference type="NCBI Taxonomy" id="50390"/>
    <lineage>
        <taxon>Eukaryota</taxon>
        <taxon>Metazoa</taxon>
        <taxon>Ecdysozoa</taxon>
        <taxon>Arthropoda</taxon>
        <taxon>Hexapoda</taxon>
        <taxon>Insecta</taxon>
        <taxon>Pterygota</taxon>
        <taxon>Neoptera</taxon>
        <taxon>Endopterygota</taxon>
        <taxon>Coleoptera</taxon>
        <taxon>Polyphaga</taxon>
        <taxon>Cucujiformia</taxon>
        <taxon>Chrysomeloidea</taxon>
        <taxon>Chrysomelidae</taxon>
        <taxon>Galerucinae</taxon>
        <taxon>Diabroticina</taxon>
        <taxon>Diabroticites</taxon>
        <taxon>Diabrotica</taxon>
    </lineage>
</organism>
<dbReference type="Proteomes" id="UP001652700">
    <property type="component" value="Unplaced"/>
</dbReference>
<dbReference type="Pfam" id="PF13358">
    <property type="entry name" value="DDE_3"/>
    <property type="match status" value="1"/>
</dbReference>
<dbReference type="PANTHER" id="PTHR33939">
    <property type="entry name" value="PROTEIN CBG22215"/>
    <property type="match status" value="1"/>
</dbReference>
<dbReference type="PANTHER" id="PTHR33939:SF1">
    <property type="entry name" value="DUF4371 DOMAIN-CONTAINING PROTEIN"/>
    <property type="match status" value="1"/>
</dbReference>
<evidence type="ECO:0000313" key="4">
    <source>
        <dbReference type="Proteomes" id="UP001652700"/>
    </source>
</evidence>
<dbReference type="Gene3D" id="3.30.420.10">
    <property type="entry name" value="Ribonuclease H-like superfamily/Ribonuclease H"/>
    <property type="match status" value="1"/>
</dbReference>
<dbReference type="RefSeq" id="XP_050501249.1">
    <property type="nucleotide sequence ID" value="XM_050645292.1"/>
</dbReference>
<dbReference type="InterPro" id="IPR038717">
    <property type="entry name" value="Tc1-like_DDE_dom"/>
</dbReference>